<evidence type="ECO:0000313" key="3">
    <source>
        <dbReference type="EMBL" id="KAB7517776.1"/>
    </source>
</evidence>
<dbReference type="EMBL" id="QMDY01000004">
    <property type="protein sequence ID" value="KAB7517776.1"/>
    <property type="molecule type" value="Genomic_DNA"/>
</dbReference>
<dbReference type="EMBL" id="QKKZ01000001">
    <property type="protein sequence ID" value="KAB7516562.1"/>
    <property type="molecule type" value="Genomic_DNA"/>
</dbReference>
<accession>A0A5N5U9Z1</accession>
<dbReference type="Proteomes" id="UP000326302">
    <property type="component" value="Unassembled WGS sequence"/>
</dbReference>
<dbReference type="AlphaFoldDB" id="A0A5N5UGI9"/>
<accession>A0A5N5UGI9</accession>
<keyword evidence="6" id="KW-1185">Reference proteome</keyword>
<accession>A0A5N5UGD2</accession>
<evidence type="ECO:0000313" key="1">
    <source>
        <dbReference type="EMBL" id="KAB7515476.1"/>
    </source>
</evidence>
<dbReference type="EMBL" id="QJOW01000003">
    <property type="protein sequence ID" value="KAB7515476.1"/>
    <property type="molecule type" value="Genomic_DNA"/>
</dbReference>
<dbReference type="InterPro" id="IPR007355">
    <property type="entry name" value="DUF424"/>
</dbReference>
<evidence type="ECO:0000313" key="4">
    <source>
        <dbReference type="Proteomes" id="UP000326207"/>
    </source>
</evidence>
<dbReference type="RefSeq" id="WP_152120470.1">
    <property type="nucleotide sequence ID" value="NZ_QJOW01000003.1"/>
</dbReference>
<evidence type="ECO:0000313" key="2">
    <source>
        <dbReference type="EMBL" id="KAB7516562.1"/>
    </source>
</evidence>
<reference evidence="4 5" key="1">
    <citation type="submission" date="2019-10" db="EMBL/GenBank/DDBJ databases">
        <title>Unraveling microbial dark matter from salterns through culturing: the case of the genus Halosegnis.</title>
        <authorList>
            <person name="Duran-Viseras A."/>
            <person name="Andrei A.-S."/>
            <person name="Vera-Gargallo B."/>
            <person name="Ghai R."/>
            <person name="Sanchez-Porro C."/>
            <person name="Ventosa A."/>
        </authorList>
    </citation>
    <scope>NUCLEOTIDE SEQUENCE [LARGE SCALE GENOMIC DNA]</scope>
    <source>
        <strain evidence="1 5">F17-44</strain>
        <strain evidence="2 6">F18-79</strain>
        <strain evidence="3 4">F19-13</strain>
    </source>
</reference>
<dbReference type="OrthoDB" id="18015at2157"/>
<name>A0A5N5UGI9_9EURY</name>
<organism evidence="2 6">
    <name type="scientific">Halosegnis rubeus</name>
    <dbReference type="NCBI Taxonomy" id="2212850"/>
    <lineage>
        <taxon>Archaea</taxon>
        <taxon>Methanobacteriati</taxon>
        <taxon>Methanobacteriota</taxon>
        <taxon>Stenosarchaea group</taxon>
        <taxon>Halobacteria</taxon>
        <taxon>Halobacteriales</taxon>
        <taxon>Natronomonadaceae</taxon>
        <taxon>Halosegnis</taxon>
    </lineage>
</organism>
<dbReference type="Proteomes" id="UP000326865">
    <property type="component" value="Unassembled WGS sequence"/>
</dbReference>
<protein>
    <submittedName>
        <fullName evidence="2">DUF424 family protein</fullName>
    </submittedName>
</protein>
<proteinExistence type="predicted"/>
<evidence type="ECO:0000313" key="5">
    <source>
        <dbReference type="Proteomes" id="UP000326302"/>
    </source>
</evidence>
<dbReference type="Proteomes" id="UP000326207">
    <property type="component" value="Unassembled WGS sequence"/>
</dbReference>
<dbReference type="Gene3D" id="3.30.1860.10">
    <property type="entry name" value="uncharacterized conserved protein from methanopyrus kandleri domain like"/>
    <property type="match status" value="1"/>
</dbReference>
<sequence length="96" mass="10323">MLLVERETPEGVLVSVCDADDLGETFEAGEVSITVDPDFYDGEPADESEVTAALARCTVANLVGTRTVEVAIEAGYVAEENVLEFDGSRHAQYLQL</sequence>
<dbReference type="Pfam" id="PF04242">
    <property type="entry name" value="DUF424"/>
    <property type="match status" value="1"/>
</dbReference>
<comment type="caution">
    <text evidence="2">The sequence shown here is derived from an EMBL/GenBank/DDBJ whole genome shotgun (WGS) entry which is preliminary data.</text>
</comment>
<gene>
    <name evidence="2" type="ORF">DM867_04890</name>
    <name evidence="1" type="ORF">DMP03_09275</name>
    <name evidence="3" type="ORF">DP108_08230</name>
</gene>
<evidence type="ECO:0000313" key="6">
    <source>
        <dbReference type="Proteomes" id="UP000326865"/>
    </source>
</evidence>